<gene>
    <name evidence="2" type="ORF">ACFO26_04240</name>
</gene>
<proteinExistence type="predicted"/>
<keyword evidence="3" id="KW-1185">Reference proteome</keyword>
<reference evidence="3" key="1">
    <citation type="journal article" date="2019" name="Int. J. Syst. Evol. Microbiol.">
        <title>The Global Catalogue of Microorganisms (GCM) 10K type strain sequencing project: providing services to taxonomists for standard genome sequencing and annotation.</title>
        <authorList>
            <consortium name="The Broad Institute Genomics Platform"/>
            <consortium name="The Broad Institute Genome Sequencing Center for Infectious Disease"/>
            <person name="Wu L."/>
            <person name="Ma J."/>
        </authorList>
    </citation>
    <scope>NUCLEOTIDE SEQUENCE [LARGE SCALE GENOMIC DNA]</scope>
    <source>
        <strain evidence="3">CCUG 63287</strain>
    </source>
</reference>
<dbReference type="RefSeq" id="WP_213533373.1">
    <property type="nucleotide sequence ID" value="NZ_BOVQ01000002.1"/>
</dbReference>
<organism evidence="2 3">
    <name type="scientific">Lactococcus nasutitermitis</name>
    <dbReference type="NCBI Taxonomy" id="1652957"/>
    <lineage>
        <taxon>Bacteria</taxon>
        <taxon>Bacillati</taxon>
        <taxon>Bacillota</taxon>
        <taxon>Bacilli</taxon>
        <taxon>Lactobacillales</taxon>
        <taxon>Streptococcaceae</taxon>
        <taxon>Lactococcus</taxon>
    </lineage>
</organism>
<feature type="domain" description="LicD/FKTN/FKRP nucleotidyltransferase" evidence="1">
    <location>
        <begin position="25"/>
        <end position="248"/>
    </location>
</feature>
<keyword evidence="2" id="KW-0808">Transferase</keyword>
<accession>A0ABV9JBR9</accession>
<dbReference type="EMBL" id="JBHSGD010000004">
    <property type="protein sequence ID" value="MFC4652110.1"/>
    <property type="molecule type" value="Genomic_DNA"/>
</dbReference>
<dbReference type="InterPro" id="IPR052942">
    <property type="entry name" value="LPS_cholinephosphotransferase"/>
</dbReference>
<evidence type="ECO:0000313" key="3">
    <source>
        <dbReference type="Proteomes" id="UP001595987"/>
    </source>
</evidence>
<dbReference type="Proteomes" id="UP001595987">
    <property type="component" value="Unassembled WGS sequence"/>
</dbReference>
<protein>
    <submittedName>
        <fullName evidence="2">Phosphorylcholine transferase LicD</fullName>
    </submittedName>
</protein>
<dbReference type="Pfam" id="PF04991">
    <property type="entry name" value="LicD"/>
    <property type="match status" value="1"/>
</dbReference>
<dbReference type="InterPro" id="IPR007074">
    <property type="entry name" value="LicD/FKTN/FKRP_NTP_transf"/>
</dbReference>
<dbReference type="GO" id="GO:0016740">
    <property type="term" value="F:transferase activity"/>
    <property type="evidence" value="ECO:0007669"/>
    <property type="project" value="UniProtKB-KW"/>
</dbReference>
<dbReference type="PANTHER" id="PTHR43404:SF2">
    <property type="entry name" value="LIPOPOLYSACCHARIDE CHOLINEPHOSPHOTRANSFERASE LICD"/>
    <property type="match status" value="1"/>
</dbReference>
<sequence length="271" mass="31436">MKKKLTLKEVQERELIILNYVHQLCIENDIHYALIGGALLGAHHLKGFIPADDDIDIGLLRPEYEKLIALLEGQSEFPLMALEMGNSPYLFAKLTDSETVQRSSHLELNGFGVYVDIFPFDILPDDVKEAENFKLQVRRNGAIKSSFKAKATSGKWWQVAVKTMRFSPEICYNRLVKGKMSERLLKVKELSSRYARTDGKSCAFIASKYGDRDTLPRENFQDFVDVEFEGKIYQTFAGYEDYLLRMYGEYNPNKSHQTHGYYHFYWRKKSK</sequence>
<evidence type="ECO:0000313" key="2">
    <source>
        <dbReference type="EMBL" id="MFC4652110.1"/>
    </source>
</evidence>
<name>A0ABV9JBR9_9LACT</name>
<dbReference type="PANTHER" id="PTHR43404">
    <property type="entry name" value="LIPOPOLYSACCHARIDE CHOLINEPHOSPHOTRANSFERASE LICD"/>
    <property type="match status" value="1"/>
</dbReference>
<evidence type="ECO:0000259" key="1">
    <source>
        <dbReference type="Pfam" id="PF04991"/>
    </source>
</evidence>
<comment type="caution">
    <text evidence="2">The sequence shown here is derived from an EMBL/GenBank/DDBJ whole genome shotgun (WGS) entry which is preliminary data.</text>
</comment>